<gene>
    <name evidence="13" type="primary">UROS</name>
    <name evidence="13" type="ORF">CDAR_542791</name>
</gene>
<dbReference type="GO" id="GO:0006785">
    <property type="term" value="P:heme B biosynthetic process"/>
    <property type="evidence" value="ECO:0007669"/>
    <property type="project" value="UniProtKB-ARBA"/>
</dbReference>
<dbReference type="GO" id="GO:0004852">
    <property type="term" value="F:uroporphyrinogen-III synthase activity"/>
    <property type="evidence" value="ECO:0007669"/>
    <property type="project" value="UniProtKB-EC"/>
</dbReference>
<sequence>MASKAKTVLLLKAEDSENTPDPYIEKLKECDISASIIPTLEFTFINDGILQHYLSYPNEFDGLIFTSPRTVRAVHRVCEFKGINISKWAEKKNFAVGEATSKIAASLLQLNPLGKETGNGKQLCRLIVSSGVDNFPKPLLFPCSQKSRGAVTTFLTENGFQVTSVMCYKTECNPKMKECFENLIISQGIPNIIVFFSPSGVEFSCEIIKAFSETPQCIAIGPTTEQAILEANLNLCKVCREPNPDCVLEAVKSLM</sequence>
<evidence type="ECO:0000256" key="4">
    <source>
        <dbReference type="ARBA" id="ARBA00023133"/>
    </source>
</evidence>
<comment type="similarity">
    <text evidence="2">Belongs to the uroporphyrinogen-III synthase family.</text>
</comment>
<comment type="catalytic activity">
    <reaction evidence="10">
        <text>hydroxymethylbilane = uroporphyrinogen III + H2O</text>
        <dbReference type="Rhea" id="RHEA:18965"/>
        <dbReference type="ChEBI" id="CHEBI:15377"/>
        <dbReference type="ChEBI" id="CHEBI:57308"/>
        <dbReference type="ChEBI" id="CHEBI:57845"/>
        <dbReference type="EC" id="4.2.1.75"/>
    </reaction>
</comment>
<keyword evidence="4" id="KW-0350">Heme biosynthesis</keyword>
<evidence type="ECO:0000256" key="6">
    <source>
        <dbReference type="ARBA" id="ARBA00023244"/>
    </source>
</evidence>
<evidence type="ECO:0000256" key="10">
    <source>
        <dbReference type="ARBA" id="ARBA00048617"/>
    </source>
</evidence>
<dbReference type="AlphaFoldDB" id="A0AAV4WZU7"/>
<evidence type="ECO:0000256" key="3">
    <source>
        <dbReference type="ARBA" id="ARBA00013109"/>
    </source>
</evidence>
<organism evidence="13 14">
    <name type="scientific">Caerostris darwini</name>
    <dbReference type="NCBI Taxonomy" id="1538125"/>
    <lineage>
        <taxon>Eukaryota</taxon>
        <taxon>Metazoa</taxon>
        <taxon>Ecdysozoa</taxon>
        <taxon>Arthropoda</taxon>
        <taxon>Chelicerata</taxon>
        <taxon>Arachnida</taxon>
        <taxon>Araneae</taxon>
        <taxon>Araneomorphae</taxon>
        <taxon>Entelegynae</taxon>
        <taxon>Araneoidea</taxon>
        <taxon>Araneidae</taxon>
        <taxon>Caerostris</taxon>
    </lineage>
</organism>
<dbReference type="Gene3D" id="3.40.50.10090">
    <property type="match status" value="2"/>
</dbReference>
<proteinExistence type="inferred from homology"/>
<dbReference type="SUPFAM" id="SSF69618">
    <property type="entry name" value="HemD-like"/>
    <property type="match status" value="1"/>
</dbReference>
<dbReference type="Proteomes" id="UP001054837">
    <property type="component" value="Unassembled WGS sequence"/>
</dbReference>
<keyword evidence="14" id="KW-1185">Reference proteome</keyword>
<dbReference type="GO" id="GO:0006780">
    <property type="term" value="P:uroporphyrinogen III biosynthetic process"/>
    <property type="evidence" value="ECO:0007669"/>
    <property type="project" value="InterPro"/>
</dbReference>
<keyword evidence="5" id="KW-0456">Lyase</keyword>
<name>A0AAV4WZU7_9ARAC</name>
<evidence type="ECO:0000259" key="12">
    <source>
        <dbReference type="Pfam" id="PF02602"/>
    </source>
</evidence>
<dbReference type="PANTHER" id="PTHR12390">
    <property type="entry name" value="UROPORPHYRINOGEN III SYNTHASE"/>
    <property type="match status" value="1"/>
</dbReference>
<comment type="pathway">
    <text evidence="1">Porphyrin-containing compound metabolism; protoporphyrin-IX biosynthesis; coproporphyrinogen-III from 5-aminolevulinate: step 3/4.</text>
</comment>
<dbReference type="InterPro" id="IPR003754">
    <property type="entry name" value="4pyrrol_synth_uPrphyn_synth"/>
</dbReference>
<evidence type="ECO:0000256" key="11">
    <source>
        <dbReference type="ARBA" id="ARBA00060039"/>
    </source>
</evidence>
<comment type="function">
    <text evidence="11">Catalyzes cyclization of the linear tetrapyrrole, hydroxymethylbilane, to the macrocyclic uroporphyrinogen III, the branch point for the various sub-pathways leading to the wide diversity of porphyrins. Porphyrins act as cofactors for a multitude of enzymes that perform a variety of processes within the cell such as methionine synthesis (vitamin B12) or oxygen transport (heme).</text>
</comment>
<evidence type="ECO:0000256" key="2">
    <source>
        <dbReference type="ARBA" id="ARBA00008133"/>
    </source>
</evidence>
<comment type="caution">
    <text evidence="13">The sequence shown here is derived from an EMBL/GenBank/DDBJ whole genome shotgun (WGS) entry which is preliminary data.</text>
</comment>
<keyword evidence="6" id="KW-0627">Porphyrin biosynthesis</keyword>
<dbReference type="GO" id="GO:0005829">
    <property type="term" value="C:cytosol"/>
    <property type="evidence" value="ECO:0007669"/>
    <property type="project" value="TreeGrafter"/>
</dbReference>
<feature type="domain" description="Tetrapyrrole biosynthesis uroporphyrinogen III synthase" evidence="12">
    <location>
        <begin position="22"/>
        <end position="245"/>
    </location>
</feature>
<dbReference type="InterPro" id="IPR039793">
    <property type="entry name" value="UROS/Hem4"/>
</dbReference>
<evidence type="ECO:0000313" key="13">
    <source>
        <dbReference type="EMBL" id="GIY87361.1"/>
    </source>
</evidence>
<evidence type="ECO:0000256" key="5">
    <source>
        <dbReference type="ARBA" id="ARBA00023239"/>
    </source>
</evidence>
<evidence type="ECO:0000313" key="14">
    <source>
        <dbReference type="Proteomes" id="UP001054837"/>
    </source>
</evidence>
<dbReference type="PANTHER" id="PTHR12390:SF0">
    <property type="entry name" value="UROPORPHYRINOGEN-III SYNTHASE"/>
    <property type="match status" value="1"/>
</dbReference>
<evidence type="ECO:0000256" key="9">
    <source>
        <dbReference type="ARBA" id="ARBA00040167"/>
    </source>
</evidence>
<reference evidence="13 14" key="1">
    <citation type="submission" date="2021-06" db="EMBL/GenBank/DDBJ databases">
        <title>Caerostris darwini draft genome.</title>
        <authorList>
            <person name="Kono N."/>
            <person name="Arakawa K."/>
        </authorList>
    </citation>
    <scope>NUCLEOTIDE SEQUENCE [LARGE SCALE GENOMIC DNA]</scope>
</reference>
<accession>A0AAV4WZU7</accession>
<evidence type="ECO:0000256" key="1">
    <source>
        <dbReference type="ARBA" id="ARBA00004772"/>
    </source>
</evidence>
<evidence type="ECO:0000256" key="7">
    <source>
        <dbReference type="ARBA" id="ARBA00031702"/>
    </source>
</evidence>
<dbReference type="EC" id="4.2.1.75" evidence="3"/>
<dbReference type="InterPro" id="IPR036108">
    <property type="entry name" value="4pyrrol_syn_uPrphyn_synt_sf"/>
</dbReference>
<dbReference type="FunFam" id="3.40.50.10090:FF:000003">
    <property type="entry name" value="uroporphyrinogen-III synthase"/>
    <property type="match status" value="1"/>
</dbReference>
<dbReference type="Pfam" id="PF02602">
    <property type="entry name" value="HEM4"/>
    <property type="match status" value="1"/>
</dbReference>
<dbReference type="CDD" id="cd06578">
    <property type="entry name" value="HemD"/>
    <property type="match status" value="1"/>
</dbReference>
<protein>
    <recommendedName>
        <fullName evidence="9">Uroporphyrinogen-III synthase</fullName>
        <ecNumber evidence="3">4.2.1.75</ecNumber>
    </recommendedName>
    <alternativeName>
        <fullName evidence="8">Hydroxymethylbilane hydrolyase [cyclizing]</fullName>
    </alternativeName>
    <alternativeName>
        <fullName evidence="7">Uroporphyrinogen-III cosynthase</fullName>
    </alternativeName>
</protein>
<evidence type="ECO:0000256" key="8">
    <source>
        <dbReference type="ARBA" id="ARBA00032649"/>
    </source>
</evidence>
<dbReference type="EMBL" id="BPLQ01015338">
    <property type="protein sequence ID" value="GIY87361.1"/>
    <property type="molecule type" value="Genomic_DNA"/>
</dbReference>